<dbReference type="Proteomes" id="UP000008914">
    <property type="component" value="Chromosome"/>
</dbReference>
<evidence type="ECO:0000313" key="3">
    <source>
        <dbReference type="Proteomes" id="UP000008914"/>
    </source>
</evidence>
<feature type="region of interest" description="Disordered" evidence="1">
    <location>
        <begin position="248"/>
        <end position="276"/>
    </location>
</feature>
<dbReference type="STRING" id="710696.Intca_1500"/>
<reference evidence="2 3" key="1">
    <citation type="journal article" date="2010" name="Stand. Genomic Sci.">
        <title>Complete genome sequence of Intrasporangium calvum type strain (7 KIP).</title>
        <authorList>
            <person name="Del Rio T.G."/>
            <person name="Chertkov O."/>
            <person name="Yasawong M."/>
            <person name="Lucas S."/>
            <person name="Deshpande S."/>
            <person name="Cheng J.F."/>
            <person name="Detter C."/>
            <person name="Tapia R."/>
            <person name="Han C."/>
            <person name="Goodwin L."/>
            <person name="Pitluck S."/>
            <person name="Liolios K."/>
            <person name="Ivanova N."/>
            <person name="Mavromatis K."/>
            <person name="Pati A."/>
            <person name="Chen A."/>
            <person name="Palaniappan K."/>
            <person name="Land M."/>
            <person name="Hauser L."/>
            <person name="Chang Y.J."/>
            <person name="Jeffries C.D."/>
            <person name="Rohde M."/>
            <person name="Pukall R."/>
            <person name="Sikorski J."/>
            <person name="Goker M."/>
            <person name="Woyke T."/>
            <person name="Bristow J."/>
            <person name="Eisen J.A."/>
            <person name="Markowitz V."/>
            <person name="Hugenholtz P."/>
            <person name="Kyrpides N.C."/>
            <person name="Klenk H.P."/>
            <person name="Lapidus A."/>
        </authorList>
    </citation>
    <scope>NUCLEOTIDE SEQUENCE [LARGE SCALE GENOMIC DNA]</scope>
    <source>
        <strain evidence="3">ATCC 23552 / DSM 43043 / JCM 3097 / NBRC 12989 / 7 KIP</strain>
    </source>
</reference>
<keyword evidence="3" id="KW-1185">Reference proteome</keyword>
<dbReference type="OrthoDB" id="1425703at2"/>
<evidence type="ECO:0000313" key="2">
    <source>
        <dbReference type="EMBL" id="ADU48015.1"/>
    </source>
</evidence>
<dbReference type="InterPro" id="IPR024787">
    <property type="entry name" value="EcsC"/>
</dbReference>
<evidence type="ECO:0000256" key="1">
    <source>
        <dbReference type="SAM" id="MobiDB-lite"/>
    </source>
</evidence>
<proteinExistence type="predicted"/>
<dbReference type="HOGENOM" id="CLU_087895_0_0_11"/>
<dbReference type="RefSeq" id="WP_013492331.1">
    <property type="nucleotide sequence ID" value="NC_014830.1"/>
</dbReference>
<protein>
    <recommendedName>
        <fullName evidence="4">EcsC family protein</fullName>
    </recommendedName>
</protein>
<dbReference type="KEGG" id="ica:Intca_1500"/>
<gene>
    <name evidence="2" type="ordered locus">Intca_1500</name>
</gene>
<organism evidence="2 3">
    <name type="scientific">Intrasporangium calvum (strain ATCC 23552 / DSM 43043 / JCM 3097 / NBRC 12989 / NCIMB 10167 / NRRL B-3866 / 7 KIP)</name>
    <dbReference type="NCBI Taxonomy" id="710696"/>
    <lineage>
        <taxon>Bacteria</taxon>
        <taxon>Bacillati</taxon>
        <taxon>Actinomycetota</taxon>
        <taxon>Actinomycetes</taxon>
        <taxon>Micrococcales</taxon>
        <taxon>Intrasporangiaceae</taxon>
        <taxon>Intrasporangium</taxon>
    </lineage>
</organism>
<dbReference type="AlphaFoldDB" id="E6S894"/>
<accession>E6S894</accession>
<name>E6S894_INTC7</name>
<evidence type="ECO:0008006" key="4">
    <source>
        <dbReference type="Google" id="ProtNLM"/>
    </source>
</evidence>
<dbReference type="EMBL" id="CP002343">
    <property type="protein sequence ID" value="ADU48015.1"/>
    <property type="molecule type" value="Genomic_DNA"/>
</dbReference>
<sequence>MGIFGWGKDETAAAADRTAGRVQEAARSGNAASALERARAVDEGGLSGAATRLLERLLDVGIDGRGPFASARAVADRALADAGGDPEEAIRSVQRAHRRLGAAGGFVTGLGGFFTMPVALPANVLEFYLLGTRMTAATARLRGYDIDQPQVRSAVLLTLAGADSDDLLKKAGVFAAGGRLTSVALERLPAPALMVLNKAIAFRLLGRLGSGVIAKLGRAVPVVGGLVGGGVDVYLLGRIATQAVEEFPRRTPTDRGGMGGPSGAPDVTGGAAAGGR</sequence>
<dbReference type="eggNOG" id="ENOG502ZAV8">
    <property type="taxonomic scope" value="Bacteria"/>
</dbReference>
<dbReference type="Pfam" id="PF12787">
    <property type="entry name" value="EcsC"/>
    <property type="match status" value="1"/>
</dbReference>